<gene>
    <name evidence="1" type="primary">WBGene00273310</name>
</gene>
<evidence type="ECO:0000313" key="1">
    <source>
        <dbReference type="EnsemblMetazoa" id="PPA34941.1"/>
    </source>
</evidence>
<accession>A0A2A6C7T8</accession>
<name>A0A2A6C7T8_PRIPA</name>
<sequence length="165" mass="17832">MEYGLLSLLAPVWQQLVVDNSSSTTVPNNTTTADHHYTTSVRATPTTTFPDSTTTTTPPLLLAEARAGSAAAPAATYADKTVLLARAIEDGTADRTVFYVTLCLCLLQLLVVVGMRFTRYCACKSTQDGSAESLLNDDDIDVVKPATVEETKTLRTAREKSSRKR</sequence>
<reference evidence="1" key="2">
    <citation type="submission" date="2022-06" db="UniProtKB">
        <authorList>
            <consortium name="EnsemblMetazoa"/>
        </authorList>
    </citation>
    <scope>IDENTIFICATION</scope>
    <source>
        <strain evidence="1">PS312</strain>
    </source>
</reference>
<dbReference type="Proteomes" id="UP000005239">
    <property type="component" value="Unassembled WGS sequence"/>
</dbReference>
<dbReference type="EnsemblMetazoa" id="PPA34941.1">
    <property type="protein sequence ID" value="PPA34941.1"/>
    <property type="gene ID" value="WBGene00273310"/>
</dbReference>
<dbReference type="AlphaFoldDB" id="A0A2A6C7T8"/>
<organism evidence="1 2">
    <name type="scientific">Pristionchus pacificus</name>
    <name type="common">Parasitic nematode worm</name>
    <dbReference type="NCBI Taxonomy" id="54126"/>
    <lineage>
        <taxon>Eukaryota</taxon>
        <taxon>Metazoa</taxon>
        <taxon>Ecdysozoa</taxon>
        <taxon>Nematoda</taxon>
        <taxon>Chromadorea</taxon>
        <taxon>Rhabditida</taxon>
        <taxon>Rhabditina</taxon>
        <taxon>Diplogasteromorpha</taxon>
        <taxon>Diplogasteroidea</taxon>
        <taxon>Neodiplogasteridae</taxon>
        <taxon>Pristionchus</taxon>
    </lineage>
</organism>
<evidence type="ECO:0000313" key="2">
    <source>
        <dbReference type="Proteomes" id="UP000005239"/>
    </source>
</evidence>
<proteinExistence type="predicted"/>
<reference evidence="2" key="1">
    <citation type="journal article" date="2008" name="Nat. Genet.">
        <title>The Pristionchus pacificus genome provides a unique perspective on nematode lifestyle and parasitism.</title>
        <authorList>
            <person name="Dieterich C."/>
            <person name="Clifton S.W."/>
            <person name="Schuster L.N."/>
            <person name="Chinwalla A."/>
            <person name="Delehaunty K."/>
            <person name="Dinkelacker I."/>
            <person name="Fulton L."/>
            <person name="Fulton R."/>
            <person name="Godfrey J."/>
            <person name="Minx P."/>
            <person name="Mitreva M."/>
            <person name="Roeseler W."/>
            <person name="Tian H."/>
            <person name="Witte H."/>
            <person name="Yang S.P."/>
            <person name="Wilson R.K."/>
            <person name="Sommer R.J."/>
        </authorList>
    </citation>
    <scope>NUCLEOTIDE SEQUENCE [LARGE SCALE GENOMIC DNA]</scope>
    <source>
        <strain evidence="2">PS312</strain>
    </source>
</reference>
<accession>A0A8R1YVZ0</accession>
<protein>
    <submittedName>
        <fullName evidence="1">Uncharacterized protein</fullName>
    </submittedName>
</protein>
<keyword evidence="2" id="KW-1185">Reference proteome</keyword>